<dbReference type="NCBIfam" id="TIGR01179">
    <property type="entry name" value="galE"/>
    <property type="match status" value="1"/>
</dbReference>
<dbReference type="InterPro" id="IPR036291">
    <property type="entry name" value="NAD(P)-bd_dom_sf"/>
</dbReference>
<comment type="cofactor">
    <cofactor evidence="2">
        <name>NAD(+)</name>
        <dbReference type="ChEBI" id="CHEBI:57540"/>
    </cofactor>
</comment>
<dbReference type="Gene3D" id="3.90.25.10">
    <property type="entry name" value="UDP-galactose 4-epimerase, domain 1"/>
    <property type="match status" value="1"/>
</dbReference>
<reference evidence="14 15" key="1">
    <citation type="submission" date="2019-01" db="EMBL/GenBank/DDBJ databases">
        <title>Nocardioides guangzhouensis sp. nov., an actinobacterium isolated from soil.</title>
        <authorList>
            <person name="Fu Y."/>
            <person name="Cai Y."/>
            <person name="Lin Z."/>
            <person name="Chen P."/>
        </authorList>
    </citation>
    <scope>NUCLEOTIDE SEQUENCE [LARGE SCALE GENOMIC DNA]</scope>
    <source>
        <strain evidence="14 15">NBRC 105384</strain>
    </source>
</reference>
<comment type="similarity">
    <text evidence="4">Belongs to the NAD(P)-dependent epimerase/dehydratase family.</text>
</comment>
<evidence type="ECO:0000256" key="1">
    <source>
        <dbReference type="ARBA" id="ARBA00000083"/>
    </source>
</evidence>
<dbReference type="EMBL" id="SDPU01000008">
    <property type="protein sequence ID" value="RYU15102.1"/>
    <property type="molecule type" value="Genomic_DNA"/>
</dbReference>
<sequence>MGWLVTGGAGYIGAHVVHALARTGIGLVVVDDLSSGRVEFVPGDVALEVGDIRDVDLLRRVIRRHRVDGVIHLAAFKYAGASVEHPLHTYEQNVVGTAALLAAMTQEGVDALVFSSSCAVYGTPDEELVGEDTPVRPESPYGRSKVVGEWLLRDQARATGLRHTSLRFFNVVGSQVVPDTSPHNLFPLVMDALEQGRPPLIFGDDYPTPDGTCVRDYVHVADIAAAHVAAAVALAAGRGLDPVYNLGSGTGVSVKEIVAEFRRVTGVDIEPVTVARRPGDPARVVASNERAVRDLDWQVRHGLADMVRSAWSCRTASGTTPTPLDEVSGTTPPG</sequence>
<protein>
    <recommendedName>
        <fullName evidence="6">UDP-glucose 4-epimerase</fullName>
        <ecNumber evidence="5">5.1.3.2</ecNumber>
    </recommendedName>
    <alternativeName>
        <fullName evidence="11">Galactowaldenase</fullName>
    </alternativeName>
    <alternativeName>
        <fullName evidence="10">UDP-galactose 4-epimerase</fullName>
    </alternativeName>
</protein>
<evidence type="ECO:0000256" key="5">
    <source>
        <dbReference type="ARBA" id="ARBA00013189"/>
    </source>
</evidence>
<comment type="pathway">
    <text evidence="3">Carbohydrate metabolism; galactose metabolism.</text>
</comment>
<evidence type="ECO:0000256" key="4">
    <source>
        <dbReference type="ARBA" id="ARBA00007637"/>
    </source>
</evidence>
<keyword evidence="7" id="KW-0520">NAD</keyword>
<comment type="caution">
    <text evidence="14">The sequence shown here is derived from an EMBL/GenBank/DDBJ whole genome shotgun (WGS) entry which is preliminary data.</text>
</comment>
<evidence type="ECO:0000313" key="14">
    <source>
        <dbReference type="EMBL" id="RYU15102.1"/>
    </source>
</evidence>
<proteinExistence type="inferred from homology"/>
<dbReference type="Pfam" id="PF01370">
    <property type="entry name" value="Epimerase"/>
    <property type="match status" value="1"/>
</dbReference>
<dbReference type="PANTHER" id="PTHR43725:SF53">
    <property type="entry name" value="UDP-ARABINOSE 4-EPIMERASE 1"/>
    <property type="match status" value="1"/>
</dbReference>
<keyword evidence="15" id="KW-1185">Reference proteome</keyword>
<dbReference type="InterPro" id="IPR005886">
    <property type="entry name" value="UDP_G4E"/>
</dbReference>
<dbReference type="SUPFAM" id="SSF51735">
    <property type="entry name" value="NAD(P)-binding Rossmann-fold domains"/>
    <property type="match status" value="1"/>
</dbReference>
<evidence type="ECO:0000256" key="3">
    <source>
        <dbReference type="ARBA" id="ARBA00004947"/>
    </source>
</evidence>
<evidence type="ECO:0000256" key="12">
    <source>
        <dbReference type="SAM" id="MobiDB-lite"/>
    </source>
</evidence>
<organism evidence="14 15">
    <name type="scientific">Nocardioides iriomotensis</name>
    <dbReference type="NCBI Taxonomy" id="715784"/>
    <lineage>
        <taxon>Bacteria</taxon>
        <taxon>Bacillati</taxon>
        <taxon>Actinomycetota</taxon>
        <taxon>Actinomycetes</taxon>
        <taxon>Propionibacteriales</taxon>
        <taxon>Nocardioidaceae</taxon>
        <taxon>Nocardioides</taxon>
    </lineage>
</organism>
<dbReference type="OrthoDB" id="9801785at2"/>
<evidence type="ECO:0000256" key="8">
    <source>
        <dbReference type="ARBA" id="ARBA00023235"/>
    </source>
</evidence>
<feature type="domain" description="NAD-dependent epimerase/dehydratase" evidence="13">
    <location>
        <begin position="3"/>
        <end position="247"/>
    </location>
</feature>
<dbReference type="Proteomes" id="UP000291189">
    <property type="component" value="Unassembled WGS sequence"/>
</dbReference>
<evidence type="ECO:0000256" key="6">
    <source>
        <dbReference type="ARBA" id="ARBA00018569"/>
    </source>
</evidence>
<comment type="catalytic activity">
    <reaction evidence="1">
        <text>UDP-alpha-D-glucose = UDP-alpha-D-galactose</text>
        <dbReference type="Rhea" id="RHEA:22168"/>
        <dbReference type="ChEBI" id="CHEBI:58885"/>
        <dbReference type="ChEBI" id="CHEBI:66914"/>
        <dbReference type="EC" id="5.1.3.2"/>
    </reaction>
</comment>
<evidence type="ECO:0000259" key="13">
    <source>
        <dbReference type="Pfam" id="PF01370"/>
    </source>
</evidence>
<evidence type="ECO:0000256" key="11">
    <source>
        <dbReference type="ARBA" id="ARBA00033067"/>
    </source>
</evidence>
<feature type="region of interest" description="Disordered" evidence="12">
    <location>
        <begin position="315"/>
        <end position="334"/>
    </location>
</feature>
<dbReference type="Gene3D" id="3.40.50.720">
    <property type="entry name" value="NAD(P)-binding Rossmann-like Domain"/>
    <property type="match status" value="1"/>
</dbReference>
<name>A0A4Q5J8N8_9ACTN</name>
<dbReference type="InterPro" id="IPR001509">
    <property type="entry name" value="Epimerase_deHydtase"/>
</dbReference>
<evidence type="ECO:0000256" key="2">
    <source>
        <dbReference type="ARBA" id="ARBA00001911"/>
    </source>
</evidence>
<dbReference type="AlphaFoldDB" id="A0A4Q5J8N8"/>
<dbReference type="EC" id="5.1.3.2" evidence="5"/>
<keyword evidence="9" id="KW-0119">Carbohydrate metabolism</keyword>
<gene>
    <name evidence="14" type="primary">galE</name>
    <name evidence="14" type="ORF">ETU37_01860</name>
</gene>
<keyword evidence="8 14" id="KW-0413">Isomerase</keyword>
<dbReference type="GO" id="GO:0033499">
    <property type="term" value="P:galactose catabolic process via UDP-galactose, Leloir pathway"/>
    <property type="evidence" value="ECO:0007669"/>
    <property type="project" value="TreeGrafter"/>
</dbReference>
<evidence type="ECO:0000256" key="7">
    <source>
        <dbReference type="ARBA" id="ARBA00023027"/>
    </source>
</evidence>
<dbReference type="RefSeq" id="WP_129985176.1">
    <property type="nucleotide sequence ID" value="NZ_SDPU01000008.1"/>
</dbReference>
<dbReference type="GO" id="GO:0003978">
    <property type="term" value="F:UDP-glucose 4-epimerase activity"/>
    <property type="evidence" value="ECO:0007669"/>
    <property type="project" value="UniProtKB-EC"/>
</dbReference>
<evidence type="ECO:0000256" key="9">
    <source>
        <dbReference type="ARBA" id="ARBA00023277"/>
    </source>
</evidence>
<dbReference type="UniPathway" id="UPA00214"/>
<evidence type="ECO:0000256" key="10">
    <source>
        <dbReference type="ARBA" id="ARBA00031367"/>
    </source>
</evidence>
<evidence type="ECO:0000313" key="15">
    <source>
        <dbReference type="Proteomes" id="UP000291189"/>
    </source>
</evidence>
<dbReference type="PANTHER" id="PTHR43725">
    <property type="entry name" value="UDP-GLUCOSE 4-EPIMERASE"/>
    <property type="match status" value="1"/>
</dbReference>
<accession>A0A4Q5J8N8</accession>